<evidence type="ECO:0000259" key="2">
    <source>
        <dbReference type="PROSITE" id="PS50110"/>
    </source>
</evidence>
<dbReference type="PROSITE" id="PS50110">
    <property type="entry name" value="RESPONSE_REGULATORY"/>
    <property type="match status" value="1"/>
</dbReference>
<dbReference type="CDD" id="cd07709">
    <property type="entry name" value="flavodiiron_proteins_MBL-fold"/>
    <property type="match status" value="1"/>
</dbReference>
<accession>A0A644TWM9</accession>
<dbReference type="Pfam" id="PF00072">
    <property type="entry name" value="Response_reg"/>
    <property type="match status" value="1"/>
</dbReference>
<dbReference type="SUPFAM" id="SSF55073">
    <property type="entry name" value="Nucleotide cyclase"/>
    <property type="match status" value="1"/>
</dbReference>
<dbReference type="Gene3D" id="3.30.70.270">
    <property type="match status" value="1"/>
</dbReference>
<dbReference type="PANTHER" id="PTHR43041">
    <property type="entry name" value="HYDROLASE, METALLO-BETA-LACTAMASE SUPERFAMILY"/>
    <property type="match status" value="1"/>
</dbReference>
<dbReference type="InterPro" id="IPR029787">
    <property type="entry name" value="Nucleotide_cyclase"/>
</dbReference>
<dbReference type="GO" id="GO:0000160">
    <property type="term" value="P:phosphorelay signal transduction system"/>
    <property type="evidence" value="ECO:0007669"/>
    <property type="project" value="InterPro"/>
</dbReference>
<proteinExistence type="predicted"/>
<dbReference type="AlphaFoldDB" id="A0A644TWM9"/>
<dbReference type="Gene3D" id="3.40.50.2300">
    <property type="match status" value="1"/>
</dbReference>
<dbReference type="SMART" id="SM00448">
    <property type="entry name" value="REC"/>
    <property type="match status" value="1"/>
</dbReference>
<dbReference type="Pfam" id="PF00990">
    <property type="entry name" value="GGDEF"/>
    <property type="match status" value="1"/>
</dbReference>
<dbReference type="PROSITE" id="PS50887">
    <property type="entry name" value="GGDEF"/>
    <property type="match status" value="1"/>
</dbReference>
<dbReference type="InterPro" id="IPR045761">
    <property type="entry name" value="ODP_dom"/>
</dbReference>
<dbReference type="InterPro" id="IPR043128">
    <property type="entry name" value="Rev_trsase/Diguanyl_cyclase"/>
</dbReference>
<gene>
    <name evidence="4" type="primary">rssB_7</name>
    <name evidence="4" type="ORF">SDC9_16599</name>
</gene>
<dbReference type="Gene3D" id="3.60.15.10">
    <property type="entry name" value="Ribonuclease Z/Hydroxyacylglutathione hydrolase-like"/>
    <property type="match status" value="1"/>
</dbReference>
<evidence type="ECO:0000256" key="1">
    <source>
        <dbReference type="SAM" id="Coils"/>
    </source>
</evidence>
<feature type="domain" description="GGDEF" evidence="3">
    <location>
        <begin position="307"/>
        <end position="444"/>
    </location>
</feature>
<dbReference type="InterPro" id="IPR000160">
    <property type="entry name" value="GGDEF_dom"/>
</dbReference>
<dbReference type="Pfam" id="PF19583">
    <property type="entry name" value="ODP"/>
    <property type="match status" value="1"/>
</dbReference>
<name>A0A644TWM9_9ZZZZ</name>
<reference evidence="4" key="1">
    <citation type="submission" date="2019-08" db="EMBL/GenBank/DDBJ databases">
        <authorList>
            <person name="Kucharzyk K."/>
            <person name="Murdoch R.W."/>
            <person name="Higgins S."/>
            <person name="Loffler F."/>
        </authorList>
    </citation>
    <scope>NUCLEOTIDE SEQUENCE</scope>
</reference>
<dbReference type="InterPro" id="IPR011006">
    <property type="entry name" value="CheY-like_superfamily"/>
</dbReference>
<feature type="coiled-coil region" evidence="1">
    <location>
        <begin position="247"/>
        <end position="277"/>
    </location>
</feature>
<keyword evidence="1" id="KW-0175">Coiled coil</keyword>
<organism evidence="4">
    <name type="scientific">bioreactor metagenome</name>
    <dbReference type="NCBI Taxonomy" id="1076179"/>
    <lineage>
        <taxon>unclassified sequences</taxon>
        <taxon>metagenomes</taxon>
        <taxon>ecological metagenomes</taxon>
    </lineage>
</organism>
<dbReference type="CDD" id="cd00156">
    <property type="entry name" value="REC"/>
    <property type="match status" value="1"/>
</dbReference>
<dbReference type="EMBL" id="VSSQ01000055">
    <property type="protein sequence ID" value="MPL70837.1"/>
    <property type="molecule type" value="Genomic_DNA"/>
</dbReference>
<dbReference type="InterPro" id="IPR036866">
    <property type="entry name" value="RibonucZ/Hydroxyglut_hydro"/>
</dbReference>
<protein>
    <submittedName>
        <fullName evidence="4">Regulator of RpoS</fullName>
    </submittedName>
</protein>
<dbReference type="InterPro" id="IPR001789">
    <property type="entry name" value="Sig_transdc_resp-reg_receiver"/>
</dbReference>
<dbReference type="SMART" id="SM00849">
    <property type="entry name" value="Lactamase_B"/>
    <property type="match status" value="1"/>
</dbReference>
<evidence type="ECO:0000313" key="4">
    <source>
        <dbReference type="EMBL" id="MPL70837.1"/>
    </source>
</evidence>
<comment type="caution">
    <text evidence="4">The sequence shown here is derived from an EMBL/GenBank/DDBJ whole genome shotgun (WGS) entry which is preliminary data.</text>
</comment>
<dbReference type="InterPro" id="IPR001279">
    <property type="entry name" value="Metallo-B-lactamas"/>
</dbReference>
<evidence type="ECO:0000259" key="3">
    <source>
        <dbReference type="PROSITE" id="PS50887"/>
    </source>
</evidence>
<dbReference type="SMART" id="SM00267">
    <property type="entry name" value="GGDEF"/>
    <property type="match status" value="1"/>
</dbReference>
<feature type="domain" description="Response regulatory" evidence="2">
    <location>
        <begin position="454"/>
        <end position="570"/>
    </location>
</feature>
<sequence>MGEVTALGGGFFWVGNSLLTENLICNPYLLVEGGEGILFDPGSTLDAKDVMASVASILPLDKIRYVVLHHQDPDLAAALPYMEAAGMKFTIVTHWRTWSFLRFYGITSPVYLVDEHGYALRLSSGRTLQFIPTPYLHFPGAIATYDRQSKFLLSSDLFGAFSERWSLYADDGYREAMKRFHEHYMPSNEILRPTMDLISCLELEAILPQHGSIIKENIPSYIDTLKNLECGLALESGLRGEKTKPDYQALGEEVTRLKELNEQLQKAATLVNEVQMRDSTTGLYDETFFKEFIDEQASLRFYAEGVEDDVLAVFGIDEGMARIEYQYGPKEVEAILKGVARILQDGKAATQPVFRLHGTTFALWMPRIVFHKAVELCETIRTSVEASKSFIERITVSAGLVAVAEIRSTILDPAEAGATLAEAGVKRLRIARKRGGNTICTSSEVGTETQSRAKILVVDDNQIHAGVLKTFLENNDYTVSIAQDGGKALSMVAEEGFDLIISELMVPKVDGFMLKDSLAAKSGTKDIPFILVSHRKNENSVRRAYGQGVDHYLQKPYLMAELLGIVHNMTSGGGL</sequence>
<dbReference type="SUPFAM" id="SSF56281">
    <property type="entry name" value="Metallo-hydrolase/oxidoreductase"/>
    <property type="match status" value="1"/>
</dbReference>
<dbReference type="PANTHER" id="PTHR43041:SF1">
    <property type="entry name" value="METALLO-BETA-LACTAMASE DOMAIN-CONTAINING PROTEIN"/>
    <property type="match status" value="1"/>
</dbReference>
<dbReference type="SUPFAM" id="SSF52172">
    <property type="entry name" value="CheY-like"/>
    <property type="match status" value="1"/>
</dbReference>